<dbReference type="GO" id="GO:0006364">
    <property type="term" value="P:rRNA processing"/>
    <property type="evidence" value="ECO:0007669"/>
    <property type="project" value="UniProtKB-KW"/>
</dbReference>
<dbReference type="GO" id="GO:0032040">
    <property type="term" value="C:small-subunit processome"/>
    <property type="evidence" value="ECO:0007669"/>
    <property type="project" value="TreeGrafter"/>
</dbReference>
<dbReference type="Pfam" id="PF17407">
    <property type="entry name" value="Nrap_D6"/>
    <property type="match status" value="1"/>
</dbReference>
<feature type="domain" description="Nrap protein" evidence="8">
    <location>
        <begin position="422"/>
        <end position="573"/>
    </location>
</feature>
<dbReference type="Pfam" id="PF17405">
    <property type="entry name" value="Nrap_D4"/>
    <property type="match status" value="1"/>
</dbReference>
<dbReference type="PANTHER" id="PTHR17972">
    <property type="entry name" value="NUCLEOLAR RNA-ASSOCIATED PROTEIN"/>
    <property type="match status" value="1"/>
</dbReference>
<evidence type="ECO:0000256" key="5">
    <source>
        <dbReference type="RuleBase" id="RU364032"/>
    </source>
</evidence>
<comment type="similarity">
    <text evidence="2 5">Belongs to the NRAP family.</text>
</comment>
<evidence type="ECO:0000256" key="1">
    <source>
        <dbReference type="ARBA" id="ARBA00004604"/>
    </source>
</evidence>
<dbReference type="GeneID" id="63773536"/>
<dbReference type="PANTHER" id="PTHR17972:SF0">
    <property type="entry name" value="NUCLEOLAR PROTEIN 6"/>
    <property type="match status" value="1"/>
</dbReference>
<dbReference type="Gene3D" id="1.10.1410.10">
    <property type="match status" value="1"/>
</dbReference>
<dbReference type="InterPro" id="IPR035370">
    <property type="entry name" value="Nrap_D5"/>
</dbReference>
<dbReference type="EMBL" id="MCFJ01000011">
    <property type="protein sequence ID" value="ORY60882.1"/>
    <property type="molecule type" value="Genomic_DNA"/>
</dbReference>
<reference evidence="12 13" key="1">
    <citation type="submission" date="2016-07" db="EMBL/GenBank/DDBJ databases">
        <title>Pervasive Adenine N6-methylation of Active Genes in Fungi.</title>
        <authorList>
            <consortium name="DOE Joint Genome Institute"/>
            <person name="Mondo S.J."/>
            <person name="Dannebaum R.O."/>
            <person name="Kuo R.C."/>
            <person name="Labutti K."/>
            <person name="Haridas S."/>
            <person name="Kuo A."/>
            <person name="Salamov A."/>
            <person name="Ahrendt S.R."/>
            <person name="Lipzen A."/>
            <person name="Sullivan W."/>
            <person name="Andreopoulos W.B."/>
            <person name="Clum A."/>
            <person name="Lindquist E."/>
            <person name="Daum C."/>
            <person name="Ramamoorthy G.K."/>
            <person name="Gryganskyi A."/>
            <person name="Culley D."/>
            <person name="Magnuson J.K."/>
            <person name="James T.Y."/>
            <person name="O'Malley M.A."/>
            <person name="Stajich J.E."/>
            <person name="Spatafora J.W."/>
            <person name="Visel A."/>
            <person name="Grigoriev I.V."/>
        </authorList>
    </citation>
    <scope>NUCLEOTIDE SEQUENCE [LARGE SCALE GENOMIC DNA]</scope>
    <source>
        <strain evidence="12 13">CBS 129021</strain>
    </source>
</reference>
<dbReference type="InterPro" id="IPR005554">
    <property type="entry name" value="NOL6/Upt22"/>
</dbReference>
<keyword evidence="3 5" id="KW-0694">RNA-binding</keyword>
<evidence type="ECO:0000259" key="7">
    <source>
        <dbReference type="Pfam" id="PF17403"/>
    </source>
</evidence>
<comment type="subcellular location">
    <subcellularLocation>
        <location evidence="1 5">Nucleus</location>
        <location evidence="1 5">Nucleolus</location>
    </subcellularLocation>
</comment>
<feature type="domain" description="Nrap protein" evidence="9">
    <location>
        <begin position="593"/>
        <end position="777"/>
    </location>
</feature>
<keyword evidence="5" id="KW-0690">Ribosome biogenesis</keyword>
<dbReference type="GO" id="GO:0003723">
    <property type="term" value="F:RNA binding"/>
    <property type="evidence" value="ECO:0007669"/>
    <property type="project" value="UniProtKB-KW"/>
</dbReference>
<dbReference type="AlphaFoldDB" id="A0A1Y2DNN1"/>
<dbReference type="STRING" id="1141098.A0A1Y2DNN1"/>
<dbReference type="InterPro" id="IPR035371">
    <property type="entry name" value="Nrap_D6"/>
</dbReference>
<name>A0A1Y2DNN1_9PEZI</name>
<evidence type="ECO:0000313" key="13">
    <source>
        <dbReference type="Proteomes" id="UP000193689"/>
    </source>
</evidence>
<dbReference type="RefSeq" id="XP_040713109.1">
    <property type="nucleotide sequence ID" value="XM_040857324.1"/>
</dbReference>
<dbReference type="Pfam" id="PF03813">
    <property type="entry name" value="Nrap"/>
    <property type="match status" value="1"/>
</dbReference>
<dbReference type="Pfam" id="PF17406">
    <property type="entry name" value="Nrap_D5"/>
    <property type="match status" value="1"/>
</dbReference>
<evidence type="ECO:0000256" key="3">
    <source>
        <dbReference type="ARBA" id="ARBA00022884"/>
    </source>
</evidence>
<dbReference type="InterPro" id="IPR035367">
    <property type="entry name" value="Nrap_D2"/>
</dbReference>
<dbReference type="Proteomes" id="UP000193689">
    <property type="component" value="Unassembled WGS sequence"/>
</dbReference>
<sequence>MESSVAKRRKLGHSGVFPFPNGTSSSSGASAFVEAAGELLKDVKLDYAKTFDGVDEILRQFKDTIEAIEPHESLPIGDASTKFEKANRIPIPYPSPRPNKNSNYKLSIAKPAQVNVVGSYQLKTMIKSQTGLAIDMIVVMPAQLFQDKDYLNCRYFYKRSYYLANIAACMRKSFGTTMEFTFEGLHGNNLLPVLVARPKGEASYAIRVIPCAPEDIFPSAKLLPTTNAVRQGADAESKSAPKPTPFYNATLRAESQYTAYLRLLNSTAKSCGAFKDACILGRIWLQQRGFGGSISEGGFGHFEFAVLVALLLQGGSRKGEPVLSPSLNSTQLFKATVQFLAGTNFQKKHLLIIGPLPSDPSTIRQNNPTLYDSARELNILWKMAPWSANLLQQQAKWSLNASKDNTFDQFDSEFIVKVDQPLQMYDLLLKVELPSTTEFLDMSNYRGLGWDFSEKLYQVLKKALGDRVELVSITMPKSTALPISASKTTTPTSSSLLVGLILKPETVNRRIDHGPSAEEKEESSRFRNFWGDEKAELRRFQDGSILECLEWEKDSTVSIPEQIIRYISKRHLKINDDSLEFYADDFAPIARIGSSDAQNFLAARRALESLEREIRDLRDLPLHVRQIVGTCPELRYTSSQPPLTAKGPPQPMDIVISFEASGKWADNLAAIQRLKIAFLLKIGSSLEESNESIKTHLGLDNADRDTQNLAFLDIVYDTGFAFRLRVQSDAEENELEKVIKDKTRERHVQAEAAELLAISTRLYTYLPLHNQAVATYCMRFATLSASIRLVKHWFNSHKLSCHFNEELVELFVLQAFLKSYPWQTPSSASTGFLRTLHLLSRWEWNEEPMIVDTSDSLEPMTSSDRSAILARYNECRRLDPRLNRNVLFVATSYAQSGTVFTGQGPSRVVANQMTKLARAACELVKAKGAELDPRSLFQSSLRHYDVVIRLDPKVVKALLRDDGIKHSHFKNLDPQTGRPSLPLAERPVKALLRQLNAMYSPALVFFHGGKDDPVIAGLWNQELASHPRTSRVNLPCSFKPIKGDDASLELDRQAMLAEIARIGGDLIEEIDVKDGN</sequence>
<evidence type="ECO:0000256" key="2">
    <source>
        <dbReference type="ARBA" id="ARBA00006674"/>
    </source>
</evidence>
<dbReference type="InterPro" id="IPR035369">
    <property type="entry name" value="Nrap_D4"/>
</dbReference>
<dbReference type="Pfam" id="PF17403">
    <property type="entry name" value="Nrap_D2"/>
    <property type="match status" value="1"/>
</dbReference>
<evidence type="ECO:0000259" key="10">
    <source>
        <dbReference type="Pfam" id="PF17406"/>
    </source>
</evidence>
<evidence type="ECO:0000256" key="4">
    <source>
        <dbReference type="ARBA" id="ARBA00023242"/>
    </source>
</evidence>
<comment type="caution">
    <text evidence="12">The sequence shown here is derived from an EMBL/GenBank/DDBJ whole genome shotgun (WGS) entry which is preliminary data.</text>
</comment>
<feature type="domain" description="Nrap protein" evidence="11">
    <location>
        <begin position="941"/>
        <end position="1070"/>
    </location>
</feature>
<keyword evidence="13" id="KW-1185">Reference proteome</keyword>
<evidence type="ECO:0000313" key="12">
    <source>
        <dbReference type="EMBL" id="ORY60882.1"/>
    </source>
</evidence>
<evidence type="ECO:0000259" key="8">
    <source>
        <dbReference type="Pfam" id="PF17404"/>
    </source>
</evidence>
<feature type="domain" description="Nrap protein" evidence="7">
    <location>
        <begin position="273"/>
        <end position="417"/>
    </location>
</feature>
<proteinExistence type="inferred from homology"/>
<dbReference type="OrthoDB" id="10251401at2759"/>
<dbReference type="GO" id="GO:0006409">
    <property type="term" value="P:tRNA export from nucleus"/>
    <property type="evidence" value="ECO:0007669"/>
    <property type="project" value="TreeGrafter"/>
</dbReference>
<dbReference type="FunCoup" id="A0A1Y2DNN1">
    <property type="interactions" value="956"/>
</dbReference>
<accession>A0A1Y2DNN1</accession>
<dbReference type="InterPro" id="IPR035082">
    <property type="entry name" value="Nrap_D1"/>
</dbReference>
<feature type="domain" description="Nrap protein" evidence="10">
    <location>
        <begin position="780"/>
        <end position="938"/>
    </location>
</feature>
<evidence type="ECO:0000259" key="11">
    <source>
        <dbReference type="Pfam" id="PF17407"/>
    </source>
</evidence>
<keyword evidence="5" id="KW-0698">rRNA processing</keyword>
<dbReference type="GO" id="GO:0034456">
    <property type="term" value="C:UTP-C complex"/>
    <property type="evidence" value="ECO:0007669"/>
    <property type="project" value="TreeGrafter"/>
</dbReference>
<organism evidence="12 13">
    <name type="scientific">Pseudomassariella vexata</name>
    <dbReference type="NCBI Taxonomy" id="1141098"/>
    <lineage>
        <taxon>Eukaryota</taxon>
        <taxon>Fungi</taxon>
        <taxon>Dikarya</taxon>
        <taxon>Ascomycota</taxon>
        <taxon>Pezizomycotina</taxon>
        <taxon>Sordariomycetes</taxon>
        <taxon>Xylariomycetidae</taxon>
        <taxon>Amphisphaeriales</taxon>
        <taxon>Pseudomassariaceae</taxon>
        <taxon>Pseudomassariella</taxon>
    </lineage>
</organism>
<dbReference type="InParanoid" id="A0A1Y2DNN1"/>
<evidence type="ECO:0000259" key="6">
    <source>
        <dbReference type="Pfam" id="PF03813"/>
    </source>
</evidence>
<dbReference type="Gene3D" id="3.30.70.3030">
    <property type="match status" value="1"/>
</dbReference>
<dbReference type="Pfam" id="PF17404">
    <property type="entry name" value="Nrap_D3"/>
    <property type="match status" value="1"/>
</dbReference>
<dbReference type="InterPro" id="IPR035368">
    <property type="entry name" value="Nrap_D3"/>
</dbReference>
<feature type="domain" description="Nrap protein" evidence="6">
    <location>
        <begin position="134"/>
        <end position="270"/>
    </location>
</feature>
<keyword evidence="5" id="KW-0687">Ribonucleoprotein</keyword>
<dbReference type="GO" id="GO:0032545">
    <property type="term" value="C:CURI complex"/>
    <property type="evidence" value="ECO:0007669"/>
    <property type="project" value="TreeGrafter"/>
</dbReference>
<protein>
    <recommendedName>
        <fullName evidence="5">U3 small nucleolar RNA-associated protein 22</fullName>
    </recommendedName>
</protein>
<keyword evidence="4 5" id="KW-0539">Nucleus</keyword>
<gene>
    <name evidence="12" type="ORF">BCR38DRAFT_374574</name>
</gene>
<evidence type="ECO:0000259" key="9">
    <source>
        <dbReference type="Pfam" id="PF17405"/>
    </source>
</evidence>